<dbReference type="SMART" id="SM00930">
    <property type="entry name" value="NIL"/>
    <property type="match status" value="1"/>
</dbReference>
<name>A0AA35WXT7_GEOBA</name>
<gene>
    <name evidence="2" type="ORF">GBAR_LOCUS17355</name>
</gene>
<dbReference type="EMBL" id="CASHTH010002487">
    <property type="protein sequence ID" value="CAI8030625.1"/>
    <property type="molecule type" value="Genomic_DNA"/>
</dbReference>
<dbReference type="Pfam" id="PF09383">
    <property type="entry name" value="NIL"/>
    <property type="match status" value="1"/>
</dbReference>
<keyword evidence="3" id="KW-1185">Reference proteome</keyword>
<feature type="domain" description="NIL" evidence="1">
    <location>
        <begin position="2"/>
        <end position="73"/>
    </location>
</feature>
<proteinExistence type="predicted"/>
<dbReference type="Proteomes" id="UP001174909">
    <property type="component" value="Unassembled WGS sequence"/>
</dbReference>
<evidence type="ECO:0000259" key="1">
    <source>
        <dbReference type="SMART" id="SM00930"/>
    </source>
</evidence>
<accession>A0AA35WXT7</accession>
<reference evidence="2" key="1">
    <citation type="submission" date="2023-03" db="EMBL/GenBank/DDBJ databases">
        <authorList>
            <person name="Steffen K."/>
            <person name="Cardenas P."/>
        </authorList>
    </citation>
    <scope>NUCLEOTIDE SEQUENCE</scope>
</reference>
<dbReference type="Gene3D" id="3.30.70.260">
    <property type="match status" value="1"/>
</dbReference>
<evidence type="ECO:0000313" key="3">
    <source>
        <dbReference type="Proteomes" id="UP001174909"/>
    </source>
</evidence>
<evidence type="ECO:0000313" key="2">
    <source>
        <dbReference type="EMBL" id="CAI8030625.1"/>
    </source>
</evidence>
<comment type="caution">
    <text evidence="2">The sequence shown here is derived from an EMBL/GenBank/DDBJ whole genome shotgun (WGS) entry which is preliminary data.</text>
</comment>
<protein>
    <recommendedName>
        <fullName evidence="1">NIL domain-containing protein</fullName>
    </recommendedName>
</protein>
<dbReference type="InterPro" id="IPR045865">
    <property type="entry name" value="ACT-like_dom_sf"/>
</dbReference>
<organism evidence="2 3">
    <name type="scientific">Geodia barretti</name>
    <name type="common">Barrett's horny sponge</name>
    <dbReference type="NCBI Taxonomy" id="519541"/>
    <lineage>
        <taxon>Eukaryota</taxon>
        <taxon>Metazoa</taxon>
        <taxon>Porifera</taxon>
        <taxon>Demospongiae</taxon>
        <taxon>Heteroscleromorpha</taxon>
        <taxon>Tetractinellida</taxon>
        <taxon>Astrophorina</taxon>
        <taxon>Geodiidae</taxon>
        <taxon>Geodia</taxon>
    </lineage>
</organism>
<dbReference type="SUPFAM" id="SSF55021">
    <property type="entry name" value="ACT-like"/>
    <property type="match status" value="1"/>
</dbReference>
<dbReference type="AlphaFoldDB" id="A0AA35WXT7"/>
<dbReference type="InterPro" id="IPR018449">
    <property type="entry name" value="NIL_domain"/>
</dbReference>
<sequence>MAFLRLRLTFPPDLITEPIIHNIGQQYNVITSIRRADVTSDRGWVVLEIKGEPDELERVVEHLKNVKVEVEPIEGDVVQ</sequence>